<comment type="pathway">
    <text evidence="11">Cofactor biosynthesis; biotin biosynthesis; 7,8-diaminononanoate from 8-amino-7-oxononanoate (SAM route): step 1/1.</text>
</comment>
<dbReference type="GO" id="GO:0004015">
    <property type="term" value="F:adenosylmethionine-8-amino-7-oxononanoate transaminase activity"/>
    <property type="evidence" value="ECO:0007669"/>
    <property type="project" value="UniProtKB-UniRule"/>
</dbReference>
<dbReference type="PROSITE" id="PS00600">
    <property type="entry name" value="AA_TRANSFER_CLASS_3"/>
    <property type="match status" value="1"/>
</dbReference>
<feature type="binding site" evidence="11">
    <location>
        <begin position="118"/>
        <end position="119"/>
    </location>
    <ligand>
        <name>pyridoxal 5'-phosphate</name>
        <dbReference type="ChEBI" id="CHEBI:597326"/>
    </ligand>
</feature>
<dbReference type="PANTHER" id="PTHR42684">
    <property type="entry name" value="ADENOSYLMETHIONINE-8-AMINO-7-OXONONANOATE AMINOTRANSFERASE"/>
    <property type="match status" value="1"/>
</dbReference>
<dbReference type="STRING" id="1324314.BVG16_19675"/>
<comment type="function">
    <text evidence="11">Catalyzes the transfer of the alpha-amino group from S-adenosyl-L-methionine (SAM) to 7-keto-8-aminopelargonic acid (KAPA) to form 7,8-diaminopelargonic acid (DAPA). It is the only aminotransferase known to utilize SAM as an amino donor.</text>
</comment>
<evidence type="ECO:0000256" key="10">
    <source>
        <dbReference type="ARBA" id="ARBA00060970"/>
    </source>
</evidence>
<dbReference type="NCBIfam" id="NF004624">
    <property type="entry name" value="PRK05964.1"/>
    <property type="match status" value="1"/>
</dbReference>
<dbReference type="InterPro" id="IPR005814">
    <property type="entry name" value="Aminotrans_3"/>
</dbReference>
<keyword evidence="5 11" id="KW-0032">Aminotransferase</keyword>
<dbReference type="Gene3D" id="3.90.1150.10">
    <property type="entry name" value="Aspartate Aminotransferase, domain 1"/>
    <property type="match status" value="1"/>
</dbReference>
<dbReference type="PANTHER" id="PTHR42684:SF17">
    <property type="entry name" value="ADENOSYLMETHIONINE-8-AMINO-7-OXONONANOATE AMINOTRANSFERASE"/>
    <property type="match status" value="1"/>
</dbReference>
<dbReference type="InterPro" id="IPR015422">
    <property type="entry name" value="PyrdxlP-dep_Trfase_small"/>
</dbReference>
<evidence type="ECO:0000256" key="2">
    <source>
        <dbReference type="ARBA" id="ARBA00004496"/>
    </source>
</evidence>
<feature type="binding site" evidence="11">
    <location>
        <position position="289"/>
    </location>
    <ligand>
        <name>substrate</name>
    </ligand>
</feature>
<dbReference type="InterPro" id="IPR005815">
    <property type="entry name" value="BioA"/>
</dbReference>
<evidence type="ECO:0000256" key="3">
    <source>
        <dbReference type="ARBA" id="ARBA00011738"/>
    </source>
</evidence>
<comment type="subcellular location">
    <subcellularLocation>
        <location evidence="2 11">Cytoplasm</location>
    </subcellularLocation>
</comment>
<dbReference type="UniPathway" id="UPA00078">
    <property type="reaction ID" value="UER00160"/>
</dbReference>
<comment type="similarity">
    <text evidence="10 11">Belongs to the class-III pyridoxal-phosphate-dependent aminotransferase family. BioA subfamily.</text>
</comment>
<proteinExistence type="inferred from homology"/>
<dbReference type="Pfam" id="PF00202">
    <property type="entry name" value="Aminotran_3"/>
    <property type="match status" value="1"/>
</dbReference>
<dbReference type="InterPro" id="IPR049704">
    <property type="entry name" value="Aminotrans_3_PPA_site"/>
</dbReference>
<dbReference type="FunFam" id="3.40.640.10:FF:000078">
    <property type="entry name" value="Adenosylmethionine-8-amino-7-oxononanoate aminotransferase"/>
    <property type="match status" value="1"/>
</dbReference>
<keyword evidence="6 11" id="KW-0808">Transferase</keyword>
<dbReference type="InterPro" id="IPR015421">
    <property type="entry name" value="PyrdxlP-dep_Trfase_major"/>
</dbReference>
<organism evidence="12 13">
    <name type="scientific">Paenibacillus selenitireducens</name>
    <dbReference type="NCBI Taxonomy" id="1324314"/>
    <lineage>
        <taxon>Bacteria</taxon>
        <taxon>Bacillati</taxon>
        <taxon>Bacillota</taxon>
        <taxon>Bacilli</taxon>
        <taxon>Bacillales</taxon>
        <taxon>Paenibacillaceae</taxon>
        <taxon>Paenibacillus</taxon>
    </lineage>
</organism>
<feature type="binding site" evidence="11">
    <location>
        <position position="151"/>
    </location>
    <ligand>
        <name>substrate</name>
    </ligand>
</feature>
<feature type="binding site" evidence="11">
    <location>
        <begin position="325"/>
        <end position="326"/>
    </location>
    <ligand>
        <name>pyridoxal 5'-phosphate</name>
        <dbReference type="ChEBI" id="CHEBI:597326"/>
    </ligand>
</feature>
<dbReference type="OrthoDB" id="9807885at2"/>
<evidence type="ECO:0000256" key="4">
    <source>
        <dbReference type="ARBA" id="ARBA00022490"/>
    </source>
</evidence>
<dbReference type="Gene3D" id="3.40.640.10">
    <property type="entry name" value="Type I PLP-dependent aspartate aminotransferase-like (Major domain)"/>
    <property type="match status" value="1"/>
</dbReference>
<dbReference type="HAMAP" id="MF_00834">
    <property type="entry name" value="BioA"/>
    <property type="match status" value="1"/>
</dbReference>
<evidence type="ECO:0000256" key="8">
    <source>
        <dbReference type="ARBA" id="ARBA00022756"/>
    </source>
</evidence>
<dbReference type="NCBIfam" id="TIGR00508">
    <property type="entry name" value="bioA"/>
    <property type="match status" value="1"/>
</dbReference>
<keyword evidence="13" id="KW-1185">Reference proteome</keyword>
<comment type="catalytic activity">
    <reaction evidence="11">
        <text>(8S)-8-amino-7-oxononanoate + S-adenosyl-L-methionine = S-adenosyl-4-methylsulfanyl-2-oxobutanoate + (7R,8S)-7,8-diammoniononanoate</text>
        <dbReference type="Rhea" id="RHEA:16861"/>
        <dbReference type="ChEBI" id="CHEBI:16490"/>
        <dbReference type="ChEBI" id="CHEBI:59789"/>
        <dbReference type="ChEBI" id="CHEBI:149468"/>
        <dbReference type="ChEBI" id="CHEBI:149469"/>
        <dbReference type="EC" id="2.6.1.62"/>
    </reaction>
</comment>
<dbReference type="CDD" id="cd00610">
    <property type="entry name" value="OAT_like"/>
    <property type="match status" value="1"/>
</dbReference>
<name>A0A1T2X7A3_9BACL</name>
<dbReference type="EMBL" id="MSZX01000008">
    <property type="protein sequence ID" value="OPA75566.1"/>
    <property type="molecule type" value="Genomic_DNA"/>
</dbReference>
<accession>A0A1T2X7A3</accession>
<feature type="modified residue" description="N6-(pyridoxal phosphate)lysine" evidence="11">
    <location>
        <position position="289"/>
    </location>
</feature>
<feature type="binding site" evidence="11">
    <location>
        <position position="58"/>
    </location>
    <ligand>
        <name>substrate</name>
    </ligand>
</feature>
<dbReference type="AlphaFoldDB" id="A0A1T2X7A3"/>
<keyword evidence="9 11" id="KW-0663">Pyridoxal phosphate</keyword>
<dbReference type="PIRSF" id="PIRSF000521">
    <property type="entry name" value="Transaminase_4ab_Lys_Orn"/>
    <property type="match status" value="1"/>
</dbReference>
<dbReference type="SUPFAM" id="SSF53383">
    <property type="entry name" value="PLP-dependent transferases"/>
    <property type="match status" value="1"/>
</dbReference>
<feature type="binding site" evidence="11">
    <location>
        <position position="419"/>
    </location>
    <ligand>
        <name>substrate</name>
    </ligand>
</feature>
<keyword evidence="4 11" id="KW-0963">Cytoplasm</keyword>
<sequence length="457" mass="51306">MDRERQQELREKDRQYVWHPFTQMKDYAAQDHVLIEKADGIMLYDADGKSYYDTISSWWCNVHGHGNPRIKEAIRRQLEQFDHIMFSGLTHQPGIELAEQLVQVTPDGLTKVFYSDNGSTAVEVAIKMSFQYWQQIGQQSKTNFVFMENSYHGDTIGAVSVGGVDLYHAMFKPLLFNAIRVPSPDVRQLGNERTPEREAALVADALDAVRTLFRERAHELAGIIVEPMIQAAGGMVIYPAAYLRGLRELCAQFNVHLIADEVATGFGRTGRMFACEHAGISPDILCLSKGLTAGMMPLAATLCREEIYAAFYDDYATQKTFFHGHSFTGNPVACAVALESLRLFRDEAVLEQSQAAANTLTEQMNTFTSLPHVADVRQLGMIAALDLYRDPETRTPFASDLRIGTRMYHAGLAEGLILRPLGDTIYYWLPLCTTPSQIEDIVERTQRVLRQVTAPLS</sequence>
<dbReference type="GO" id="GO:0005737">
    <property type="term" value="C:cytoplasm"/>
    <property type="evidence" value="ECO:0007669"/>
    <property type="project" value="UniProtKB-SubCell"/>
</dbReference>
<evidence type="ECO:0000256" key="5">
    <source>
        <dbReference type="ARBA" id="ARBA00022576"/>
    </source>
</evidence>
<dbReference type="GO" id="GO:0009102">
    <property type="term" value="P:biotin biosynthetic process"/>
    <property type="evidence" value="ECO:0007669"/>
    <property type="project" value="UniProtKB-UniRule"/>
</dbReference>
<comment type="subunit">
    <text evidence="3 11">Homodimer.</text>
</comment>
<evidence type="ECO:0000313" key="13">
    <source>
        <dbReference type="Proteomes" id="UP000190188"/>
    </source>
</evidence>
<evidence type="ECO:0000256" key="6">
    <source>
        <dbReference type="ARBA" id="ARBA00022679"/>
    </source>
</evidence>
<evidence type="ECO:0000256" key="7">
    <source>
        <dbReference type="ARBA" id="ARBA00022691"/>
    </source>
</evidence>
<evidence type="ECO:0000256" key="1">
    <source>
        <dbReference type="ARBA" id="ARBA00001933"/>
    </source>
</evidence>
<dbReference type="GO" id="GO:0030170">
    <property type="term" value="F:pyridoxal phosphate binding"/>
    <property type="evidence" value="ECO:0007669"/>
    <property type="project" value="UniProtKB-UniRule"/>
</dbReference>
<feature type="site" description="Participates in the substrate recognition with KAPA and in a stacking interaction with the adenine ring of SAM" evidence="11">
    <location>
        <position position="21"/>
    </location>
</feature>
<dbReference type="InterPro" id="IPR015424">
    <property type="entry name" value="PyrdxlP-dep_Trfase"/>
</dbReference>
<evidence type="ECO:0000256" key="11">
    <source>
        <dbReference type="HAMAP-Rule" id="MF_00834"/>
    </source>
</evidence>
<gene>
    <name evidence="11" type="primary">bioA</name>
    <name evidence="12" type="ORF">BVG16_19675</name>
</gene>
<feature type="binding site" evidence="11">
    <location>
        <position position="260"/>
    </location>
    <ligand>
        <name>pyridoxal 5'-phosphate</name>
        <dbReference type="ChEBI" id="CHEBI:597326"/>
    </ligand>
</feature>
<keyword evidence="7 11" id="KW-0949">S-adenosyl-L-methionine</keyword>
<dbReference type="RefSeq" id="WP_078500793.1">
    <property type="nucleotide sequence ID" value="NZ_MSZX01000008.1"/>
</dbReference>
<comment type="caution">
    <text evidence="12">The sequence shown here is derived from an EMBL/GenBank/DDBJ whole genome shotgun (WGS) entry which is preliminary data.</text>
</comment>
<protein>
    <recommendedName>
        <fullName evidence="11">Adenosylmethionine-8-amino-7-oxononanoate aminotransferase</fullName>
        <ecNumber evidence="11">2.6.1.62</ecNumber>
    </recommendedName>
    <alternativeName>
        <fullName evidence="11">7,8-diamino-pelargonic acid aminotransferase</fullName>
        <shortName evidence="11">DAPA AT</shortName>
        <shortName evidence="11">DAPA aminotransferase</shortName>
    </alternativeName>
    <alternativeName>
        <fullName evidence="11">7,8-diaminononanoate synthase</fullName>
        <shortName evidence="11">DANS</shortName>
    </alternativeName>
    <alternativeName>
        <fullName evidence="11">Diaminopelargonic acid synthase</fullName>
    </alternativeName>
</protein>
<dbReference type="EC" id="2.6.1.62" evidence="11"/>
<reference evidence="12 13" key="1">
    <citation type="submission" date="2017-01" db="EMBL/GenBank/DDBJ databases">
        <title>Genome analysis of Paenibacillus selenitrireducens ES3-24.</title>
        <authorList>
            <person name="Xu D."/>
            <person name="Yao R."/>
            <person name="Zheng S."/>
        </authorList>
    </citation>
    <scope>NUCLEOTIDE SEQUENCE [LARGE SCALE GENOMIC DNA]</scope>
    <source>
        <strain evidence="12 13">ES3-24</strain>
    </source>
</reference>
<comment type="cofactor">
    <cofactor evidence="1 11">
        <name>pyridoxal 5'-phosphate</name>
        <dbReference type="ChEBI" id="CHEBI:597326"/>
    </cofactor>
</comment>
<keyword evidence="8 11" id="KW-0093">Biotin biosynthesis</keyword>
<dbReference type="Proteomes" id="UP000190188">
    <property type="component" value="Unassembled WGS sequence"/>
</dbReference>
<evidence type="ECO:0000313" key="12">
    <source>
        <dbReference type="EMBL" id="OPA75566.1"/>
    </source>
</evidence>
<feature type="binding site" evidence="11">
    <location>
        <position position="324"/>
    </location>
    <ligand>
        <name>substrate</name>
    </ligand>
</feature>
<evidence type="ECO:0000256" key="9">
    <source>
        <dbReference type="ARBA" id="ARBA00022898"/>
    </source>
</evidence>